<evidence type="ECO:0000259" key="5">
    <source>
        <dbReference type="PROSITE" id="PS51464"/>
    </source>
</evidence>
<keyword evidence="2" id="KW-0238">DNA-binding</keyword>
<keyword evidence="1" id="KW-0805">Transcription regulation</keyword>
<keyword evidence="3" id="KW-0804">Transcription</keyword>
<dbReference type="CDD" id="cd05013">
    <property type="entry name" value="SIS_RpiR"/>
    <property type="match status" value="1"/>
</dbReference>
<dbReference type="GO" id="GO:1901135">
    <property type="term" value="P:carbohydrate derivative metabolic process"/>
    <property type="evidence" value="ECO:0007669"/>
    <property type="project" value="InterPro"/>
</dbReference>
<dbReference type="GO" id="GO:0003700">
    <property type="term" value="F:DNA-binding transcription factor activity"/>
    <property type="evidence" value="ECO:0007669"/>
    <property type="project" value="InterPro"/>
</dbReference>
<dbReference type="AlphaFoldDB" id="A0A0R1QNH1"/>
<dbReference type="Pfam" id="PF01380">
    <property type="entry name" value="SIS"/>
    <property type="match status" value="1"/>
</dbReference>
<comment type="caution">
    <text evidence="6">The sequence shown here is derived from an EMBL/GenBank/DDBJ whole genome shotgun (WGS) entry which is preliminary data.</text>
</comment>
<dbReference type="GO" id="GO:0003677">
    <property type="term" value="F:DNA binding"/>
    <property type="evidence" value="ECO:0007669"/>
    <property type="project" value="UniProtKB-KW"/>
</dbReference>
<evidence type="ECO:0000256" key="2">
    <source>
        <dbReference type="ARBA" id="ARBA00023125"/>
    </source>
</evidence>
<evidence type="ECO:0000313" key="7">
    <source>
        <dbReference type="Proteomes" id="UP000050872"/>
    </source>
</evidence>
<dbReference type="GO" id="GO:0097367">
    <property type="term" value="F:carbohydrate derivative binding"/>
    <property type="evidence" value="ECO:0007669"/>
    <property type="project" value="InterPro"/>
</dbReference>
<keyword evidence="7" id="KW-1185">Reference proteome</keyword>
<dbReference type="Gene3D" id="1.10.10.10">
    <property type="entry name" value="Winged helix-like DNA-binding domain superfamily/Winged helix DNA-binding domain"/>
    <property type="match status" value="1"/>
</dbReference>
<accession>A0A0R1QNH1</accession>
<dbReference type="InterPro" id="IPR000281">
    <property type="entry name" value="HTH_RpiR"/>
</dbReference>
<dbReference type="EMBL" id="AZEZ01000103">
    <property type="protein sequence ID" value="KRL42635.1"/>
    <property type="molecule type" value="Genomic_DNA"/>
</dbReference>
<dbReference type="PANTHER" id="PTHR30514:SF1">
    <property type="entry name" value="HTH-TYPE TRANSCRIPTIONAL REGULATOR HEXR-RELATED"/>
    <property type="match status" value="1"/>
</dbReference>
<evidence type="ECO:0000256" key="3">
    <source>
        <dbReference type="ARBA" id="ARBA00023163"/>
    </source>
</evidence>
<dbReference type="RefSeq" id="WP_057888928.1">
    <property type="nucleotide sequence ID" value="NZ_AZEZ01000103.1"/>
</dbReference>
<proteinExistence type="predicted"/>
<feature type="domain" description="SIS" evidence="5">
    <location>
        <begin position="113"/>
        <end position="252"/>
    </location>
</feature>
<dbReference type="PANTHER" id="PTHR30514">
    <property type="entry name" value="GLUCOKINASE"/>
    <property type="match status" value="1"/>
</dbReference>
<dbReference type="PATRIC" id="fig|1423770.3.peg.1698"/>
<dbReference type="SUPFAM" id="SSF53697">
    <property type="entry name" value="SIS domain"/>
    <property type="match status" value="1"/>
</dbReference>
<reference evidence="6 7" key="1">
    <citation type="journal article" date="2015" name="Genome Announc.">
        <title>Expanding the biotechnology potential of lactobacilli through comparative genomics of 213 strains and associated genera.</title>
        <authorList>
            <person name="Sun Z."/>
            <person name="Harris H.M."/>
            <person name="McCann A."/>
            <person name="Guo C."/>
            <person name="Argimon S."/>
            <person name="Zhang W."/>
            <person name="Yang X."/>
            <person name="Jeffery I.B."/>
            <person name="Cooney J.C."/>
            <person name="Kagawa T.F."/>
            <person name="Liu W."/>
            <person name="Song Y."/>
            <person name="Salvetti E."/>
            <person name="Wrobel A."/>
            <person name="Rasinkangas P."/>
            <person name="Parkhill J."/>
            <person name="Rea M.C."/>
            <person name="O'Sullivan O."/>
            <person name="Ritari J."/>
            <person name="Douillard F.P."/>
            <person name="Paul Ross R."/>
            <person name="Yang R."/>
            <person name="Briner A.E."/>
            <person name="Felis G.E."/>
            <person name="de Vos W.M."/>
            <person name="Barrangou R."/>
            <person name="Klaenhammer T.R."/>
            <person name="Caufield P.W."/>
            <person name="Cui Y."/>
            <person name="Zhang H."/>
            <person name="O'Toole P.W."/>
        </authorList>
    </citation>
    <scope>NUCLEOTIDE SEQUENCE [LARGE SCALE GENOMIC DNA]</scope>
    <source>
        <strain evidence="6 7">DSM 14500</strain>
    </source>
</reference>
<evidence type="ECO:0000256" key="1">
    <source>
        <dbReference type="ARBA" id="ARBA00023015"/>
    </source>
</evidence>
<feature type="domain" description="HTH rpiR-type" evidence="4">
    <location>
        <begin position="1"/>
        <end position="77"/>
    </location>
</feature>
<sequence length="271" mass="30185">MNIDNLIKNKYDTLTKSEKKIAQYIMNNEKEVIYGTMETIKKNVNVGDATIVRFSKKLGFSGFNDLKIALAKIELEENSVDSSHDYYDDIADHLITTIKDTASLINPKDLNQAVSMISNCRKLYIFGVGHSGEIGRDFSKMLLRVGLIVQAETDSHFQSQMAAMMSDDDLVIGISLSGETKDTYDSLQIAKKNGAKIVSITNNNLSSIAQISDITLRTSIEEFLNGGSLAGQLSQLYVCEVLIHGYERQNEVDAVSLREKALRSIMDKRIK</sequence>
<organism evidence="6 7">
    <name type="scientific">Companilactobacillus mindensis DSM 14500</name>
    <dbReference type="NCBI Taxonomy" id="1423770"/>
    <lineage>
        <taxon>Bacteria</taxon>
        <taxon>Bacillati</taxon>
        <taxon>Bacillota</taxon>
        <taxon>Bacilli</taxon>
        <taxon>Lactobacillales</taxon>
        <taxon>Lactobacillaceae</taxon>
        <taxon>Companilactobacillus</taxon>
    </lineage>
</organism>
<dbReference type="PROSITE" id="PS51071">
    <property type="entry name" value="HTH_RPIR"/>
    <property type="match status" value="1"/>
</dbReference>
<name>A0A0R1QNH1_9LACO</name>
<dbReference type="PROSITE" id="PS51464">
    <property type="entry name" value="SIS"/>
    <property type="match status" value="1"/>
</dbReference>
<dbReference type="InterPro" id="IPR047640">
    <property type="entry name" value="RpiR-like"/>
</dbReference>
<dbReference type="InterPro" id="IPR046348">
    <property type="entry name" value="SIS_dom_sf"/>
</dbReference>
<evidence type="ECO:0000259" key="4">
    <source>
        <dbReference type="PROSITE" id="PS51071"/>
    </source>
</evidence>
<dbReference type="OrthoDB" id="1648815at2"/>
<dbReference type="InterPro" id="IPR001347">
    <property type="entry name" value="SIS_dom"/>
</dbReference>
<dbReference type="Pfam" id="PF01418">
    <property type="entry name" value="HTH_6"/>
    <property type="match status" value="1"/>
</dbReference>
<dbReference type="STRING" id="1423770.FD29_GL001659"/>
<dbReference type="InterPro" id="IPR036388">
    <property type="entry name" value="WH-like_DNA-bd_sf"/>
</dbReference>
<dbReference type="InterPro" id="IPR009057">
    <property type="entry name" value="Homeodomain-like_sf"/>
</dbReference>
<dbReference type="Gene3D" id="3.40.50.10490">
    <property type="entry name" value="Glucose-6-phosphate isomerase like protein, domain 1"/>
    <property type="match status" value="1"/>
</dbReference>
<dbReference type="SUPFAM" id="SSF46689">
    <property type="entry name" value="Homeodomain-like"/>
    <property type="match status" value="1"/>
</dbReference>
<dbReference type="Proteomes" id="UP000050872">
    <property type="component" value="Unassembled WGS sequence"/>
</dbReference>
<gene>
    <name evidence="6" type="ORF">FD29_GL001659</name>
</gene>
<dbReference type="InterPro" id="IPR035472">
    <property type="entry name" value="RpiR-like_SIS"/>
</dbReference>
<protein>
    <submittedName>
        <fullName evidence="6">RpiR family phosphosugar-binding transcriptional regulator</fullName>
    </submittedName>
</protein>
<evidence type="ECO:0000313" key="6">
    <source>
        <dbReference type="EMBL" id="KRL42635.1"/>
    </source>
</evidence>